<name>A0A1E1EY09_9SPHN</name>
<keyword evidence="19" id="KW-1185">Reference proteome</keyword>
<keyword evidence="13 14" id="KW-0998">Cell outer membrane</keyword>
<gene>
    <name evidence="18" type="ORF">SCLO_1000520</name>
</gene>
<evidence type="ECO:0000256" key="7">
    <source>
        <dbReference type="ARBA" id="ARBA00022729"/>
    </source>
</evidence>
<dbReference type="InterPro" id="IPR011662">
    <property type="entry name" value="Secretin/TonB_short_N"/>
</dbReference>
<dbReference type="Pfam" id="PF07660">
    <property type="entry name" value="STN"/>
    <property type="match status" value="1"/>
</dbReference>
<keyword evidence="5" id="KW-0410">Iron transport</keyword>
<comment type="similarity">
    <text evidence="2 14 15">Belongs to the TonB-dependent receptor family.</text>
</comment>
<evidence type="ECO:0000256" key="2">
    <source>
        <dbReference type="ARBA" id="ARBA00009810"/>
    </source>
</evidence>
<dbReference type="Gene3D" id="2.40.170.20">
    <property type="entry name" value="TonB-dependent receptor, beta-barrel domain"/>
    <property type="match status" value="1"/>
</dbReference>
<evidence type="ECO:0000259" key="17">
    <source>
        <dbReference type="SMART" id="SM00965"/>
    </source>
</evidence>
<dbReference type="InterPro" id="IPR000531">
    <property type="entry name" value="Beta-barrel_TonB"/>
</dbReference>
<dbReference type="GO" id="GO:0015344">
    <property type="term" value="F:siderophore uptake transmembrane transporter activity"/>
    <property type="evidence" value="ECO:0007669"/>
    <property type="project" value="TreeGrafter"/>
</dbReference>
<dbReference type="CDD" id="cd01347">
    <property type="entry name" value="ligand_gated_channel"/>
    <property type="match status" value="1"/>
</dbReference>
<dbReference type="OrthoDB" id="9760333at2"/>
<dbReference type="AlphaFoldDB" id="A0A1E1EY09"/>
<organism evidence="18 19">
    <name type="scientific">Sphingobium cloacae</name>
    <dbReference type="NCBI Taxonomy" id="120107"/>
    <lineage>
        <taxon>Bacteria</taxon>
        <taxon>Pseudomonadati</taxon>
        <taxon>Pseudomonadota</taxon>
        <taxon>Alphaproteobacteria</taxon>
        <taxon>Sphingomonadales</taxon>
        <taxon>Sphingomonadaceae</taxon>
        <taxon>Sphingobium</taxon>
    </lineage>
</organism>
<dbReference type="GO" id="GO:0038023">
    <property type="term" value="F:signaling receptor activity"/>
    <property type="evidence" value="ECO:0007669"/>
    <property type="project" value="InterPro"/>
</dbReference>
<evidence type="ECO:0000256" key="8">
    <source>
        <dbReference type="ARBA" id="ARBA00023004"/>
    </source>
</evidence>
<dbReference type="Proteomes" id="UP000218272">
    <property type="component" value="Chromosome SCLO_1"/>
</dbReference>
<keyword evidence="11 14" id="KW-0472">Membrane</keyword>
<dbReference type="FunFam" id="2.170.130.10:FF:000001">
    <property type="entry name" value="Catecholate siderophore TonB-dependent receptor"/>
    <property type="match status" value="1"/>
</dbReference>
<dbReference type="PANTHER" id="PTHR32552">
    <property type="entry name" value="FERRICHROME IRON RECEPTOR-RELATED"/>
    <property type="match status" value="1"/>
</dbReference>
<evidence type="ECO:0000313" key="18">
    <source>
        <dbReference type="EMBL" id="BAV63092.1"/>
    </source>
</evidence>
<evidence type="ECO:0000256" key="3">
    <source>
        <dbReference type="ARBA" id="ARBA00022448"/>
    </source>
</evidence>
<evidence type="ECO:0000256" key="10">
    <source>
        <dbReference type="ARBA" id="ARBA00023077"/>
    </source>
</evidence>
<dbReference type="PANTHER" id="PTHR32552:SF68">
    <property type="entry name" value="FERRICHROME OUTER MEMBRANE TRANSPORTER_PHAGE RECEPTOR"/>
    <property type="match status" value="1"/>
</dbReference>
<dbReference type="GO" id="GO:0009279">
    <property type="term" value="C:cell outer membrane"/>
    <property type="evidence" value="ECO:0007669"/>
    <property type="project" value="UniProtKB-SubCell"/>
</dbReference>
<keyword evidence="3 14" id="KW-0813">Transport</keyword>
<evidence type="ECO:0000256" key="9">
    <source>
        <dbReference type="ARBA" id="ARBA00023065"/>
    </source>
</evidence>
<dbReference type="RefSeq" id="WP_066521665.1">
    <property type="nucleotide sequence ID" value="NZ_AP017655.1"/>
</dbReference>
<sequence>MNSKYSQTAHIRPLRSALGAILLTTTGLATTAFAFPGAAAAQAVHVFDIPAGSLADAINSFGEQGGAQILYDAALTQGRDSAGLKGRFGVAEGLSRLLAGSGITFRQTGPNIFTLEPAPQSADGAIQLGPVRVEGEGAGRGGSGIAETATGPVTGYVATRTATGSKTDSSILEIPQTISILTRDRIEAQGGQSINDSVRYTAGVRSNFAGANPKDDALIIRGFSQFTSNFYVDGVRLLPTTSYFSQEPYGFERIEILKGPSSVLYGQNAPGGLINLVTKRPTEDRRGEVAILAGTQNRLEGTLDVSGPVTSDGALLYRLVGLARNLDQQIDYLKDDRVYIAPSIAWHPGEATSLLVQASYQKDHSLYLPLFPYQTMDGSNPNGRIPRSRFMGEPGYDRGDMEVYSFSYELKQRLNDHWNFKQTVRYSHADDYFQWLYKLGLLTNNRTVGRSYNLRKITGDSIGTDNAMTGEFRTGALSHTVLFGLDYIRRTTNVLSIDAPASGIDLYDPVYGQSIAPVYGAPFQTRQTNHQTGLYFQDQIRSGGWVLTIGGRQDWARQRTLNIGTGVLTKQKDKAFSGRAGLTYIFPNGLAPYASYSESFLPVSGTTSPARGSAPFNPEVAKQWEIGLKFQPEGSPNLVTISLFDLRRQNVSTVDPDDTRYTVQTGEQRSRGVEIETTVKIADRLNVIAAYTYNEVETTKDNPNAAGVDYVGMSPARVPRHLASLWADYSQREGVFKGVRIGMGARYVGPTYGNALNTFKVPGFTLVDAAFNYDLGEASPALSGWNLAVNARNLFDKYYVASCTALEFCNIGEVRSIIGRLTYKW</sequence>
<keyword evidence="7 16" id="KW-0732">Signal</keyword>
<keyword evidence="10 15" id="KW-0798">TonB box</keyword>
<evidence type="ECO:0000256" key="16">
    <source>
        <dbReference type="SAM" id="SignalP"/>
    </source>
</evidence>
<dbReference type="Pfam" id="PF00593">
    <property type="entry name" value="TonB_dep_Rec_b-barrel"/>
    <property type="match status" value="1"/>
</dbReference>
<evidence type="ECO:0000256" key="15">
    <source>
        <dbReference type="RuleBase" id="RU003357"/>
    </source>
</evidence>
<dbReference type="EMBL" id="AP017655">
    <property type="protein sequence ID" value="BAV63092.1"/>
    <property type="molecule type" value="Genomic_DNA"/>
</dbReference>
<keyword evidence="4 14" id="KW-1134">Transmembrane beta strand</keyword>
<keyword evidence="8" id="KW-0408">Iron</keyword>
<evidence type="ECO:0000256" key="12">
    <source>
        <dbReference type="ARBA" id="ARBA00023170"/>
    </source>
</evidence>
<dbReference type="Gene3D" id="3.55.50.30">
    <property type="match status" value="1"/>
</dbReference>
<dbReference type="KEGG" id="sclo:SCLO_1000520"/>
<reference evidence="18 19" key="1">
    <citation type="submission" date="2016-10" db="EMBL/GenBank/DDBJ databases">
        <title>Complete Genome Sequence of the Nonylphenol-Degrading Bacterium Sphingobium cloacae JCM 10874T.</title>
        <authorList>
            <person name="Ootsuka M."/>
            <person name="Nishizawa T."/>
            <person name="Ohta H."/>
        </authorList>
    </citation>
    <scope>NUCLEOTIDE SEQUENCE [LARGE SCALE GENOMIC DNA]</scope>
    <source>
        <strain evidence="18 19">JCM 10874</strain>
    </source>
</reference>
<protein>
    <recommendedName>
        <fullName evidence="17">Secretin/TonB short N-terminal domain-containing protein</fullName>
    </recommendedName>
</protein>
<dbReference type="Pfam" id="PF07715">
    <property type="entry name" value="Plug"/>
    <property type="match status" value="1"/>
</dbReference>
<keyword evidence="9" id="KW-0406">Ion transport</keyword>
<feature type="chain" id="PRO_5009112324" description="Secretin/TonB short N-terminal domain-containing protein" evidence="16">
    <location>
        <begin position="35"/>
        <end position="825"/>
    </location>
</feature>
<evidence type="ECO:0000256" key="4">
    <source>
        <dbReference type="ARBA" id="ARBA00022452"/>
    </source>
</evidence>
<dbReference type="InterPro" id="IPR037066">
    <property type="entry name" value="Plug_dom_sf"/>
</dbReference>
<keyword evidence="12" id="KW-0675">Receptor</keyword>
<keyword evidence="6 14" id="KW-0812">Transmembrane</keyword>
<dbReference type="InterPro" id="IPR036942">
    <property type="entry name" value="Beta-barrel_TonB_sf"/>
</dbReference>
<dbReference type="PROSITE" id="PS52016">
    <property type="entry name" value="TONB_DEPENDENT_REC_3"/>
    <property type="match status" value="1"/>
</dbReference>
<feature type="signal peptide" evidence="16">
    <location>
        <begin position="1"/>
        <end position="34"/>
    </location>
</feature>
<proteinExistence type="inferred from homology"/>
<evidence type="ECO:0000256" key="6">
    <source>
        <dbReference type="ARBA" id="ARBA00022692"/>
    </source>
</evidence>
<dbReference type="Gene3D" id="2.170.130.10">
    <property type="entry name" value="TonB-dependent receptor, plug domain"/>
    <property type="match status" value="1"/>
</dbReference>
<evidence type="ECO:0000313" key="19">
    <source>
        <dbReference type="Proteomes" id="UP000218272"/>
    </source>
</evidence>
<feature type="domain" description="Secretin/TonB short N-terminal" evidence="17">
    <location>
        <begin position="67"/>
        <end position="118"/>
    </location>
</feature>
<accession>A0A1E1EY09</accession>
<dbReference type="FunFam" id="2.40.170.20:FF:000005">
    <property type="entry name" value="TonB-dependent siderophore receptor"/>
    <property type="match status" value="1"/>
</dbReference>
<dbReference type="InterPro" id="IPR010105">
    <property type="entry name" value="TonB_sidphr_rcpt"/>
</dbReference>
<dbReference type="GO" id="GO:0015891">
    <property type="term" value="P:siderophore transport"/>
    <property type="evidence" value="ECO:0007669"/>
    <property type="project" value="InterPro"/>
</dbReference>
<evidence type="ECO:0000256" key="1">
    <source>
        <dbReference type="ARBA" id="ARBA00004571"/>
    </source>
</evidence>
<evidence type="ECO:0000256" key="13">
    <source>
        <dbReference type="ARBA" id="ARBA00023237"/>
    </source>
</evidence>
<evidence type="ECO:0000256" key="11">
    <source>
        <dbReference type="ARBA" id="ARBA00023136"/>
    </source>
</evidence>
<dbReference type="NCBIfam" id="TIGR01783">
    <property type="entry name" value="TonB-siderophor"/>
    <property type="match status" value="1"/>
</dbReference>
<evidence type="ECO:0000256" key="14">
    <source>
        <dbReference type="PROSITE-ProRule" id="PRU01360"/>
    </source>
</evidence>
<dbReference type="InterPro" id="IPR012910">
    <property type="entry name" value="Plug_dom"/>
</dbReference>
<dbReference type="InterPro" id="IPR039426">
    <property type="entry name" value="TonB-dep_rcpt-like"/>
</dbReference>
<dbReference type="SMART" id="SM00965">
    <property type="entry name" value="STN"/>
    <property type="match status" value="1"/>
</dbReference>
<evidence type="ECO:0000256" key="5">
    <source>
        <dbReference type="ARBA" id="ARBA00022496"/>
    </source>
</evidence>
<comment type="subcellular location">
    <subcellularLocation>
        <location evidence="1 14">Cell outer membrane</location>
        <topology evidence="1 14">Multi-pass membrane protein</topology>
    </subcellularLocation>
</comment>
<dbReference type="SUPFAM" id="SSF56935">
    <property type="entry name" value="Porins"/>
    <property type="match status" value="1"/>
</dbReference>